<evidence type="ECO:0000256" key="1">
    <source>
        <dbReference type="SAM" id="MobiDB-lite"/>
    </source>
</evidence>
<dbReference type="EMBL" id="KV428017">
    <property type="protein sequence ID" value="KZT41946.1"/>
    <property type="molecule type" value="Genomic_DNA"/>
</dbReference>
<accession>A0A166GRR5</accession>
<dbReference type="AlphaFoldDB" id="A0A166GRR5"/>
<evidence type="ECO:0000313" key="2">
    <source>
        <dbReference type="EMBL" id="KZT41946.1"/>
    </source>
</evidence>
<gene>
    <name evidence="2" type="ORF">SISSUDRAFT_1126106</name>
</gene>
<feature type="compositionally biased region" description="Basic and acidic residues" evidence="1">
    <location>
        <begin position="236"/>
        <end position="247"/>
    </location>
</feature>
<feature type="region of interest" description="Disordered" evidence="1">
    <location>
        <begin position="211"/>
        <end position="256"/>
    </location>
</feature>
<evidence type="ECO:0000313" key="3">
    <source>
        <dbReference type="Proteomes" id="UP000076798"/>
    </source>
</evidence>
<reference evidence="2 3" key="1">
    <citation type="journal article" date="2016" name="Mol. Biol. Evol.">
        <title>Comparative Genomics of Early-Diverging Mushroom-Forming Fungi Provides Insights into the Origins of Lignocellulose Decay Capabilities.</title>
        <authorList>
            <person name="Nagy L.G."/>
            <person name="Riley R."/>
            <person name="Tritt A."/>
            <person name="Adam C."/>
            <person name="Daum C."/>
            <person name="Floudas D."/>
            <person name="Sun H."/>
            <person name="Yadav J.S."/>
            <person name="Pangilinan J."/>
            <person name="Larsson K.H."/>
            <person name="Matsuura K."/>
            <person name="Barry K."/>
            <person name="Labutti K."/>
            <person name="Kuo R."/>
            <person name="Ohm R.A."/>
            <person name="Bhattacharya S.S."/>
            <person name="Shirouzu T."/>
            <person name="Yoshinaga Y."/>
            <person name="Martin F.M."/>
            <person name="Grigoriev I.V."/>
            <person name="Hibbett D.S."/>
        </authorList>
    </citation>
    <scope>NUCLEOTIDE SEQUENCE [LARGE SCALE GENOMIC DNA]</scope>
    <source>
        <strain evidence="2 3">HHB10207 ss-3</strain>
    </source>
</reference>
<organism evidence="2 3">
    <name type="scientific">Sistotremastrum suecicum HHB10207 ss-3</name>
    <dbReference type="NCBI Taxonomy" id="1314776"/>
    <lineage>
        <taxon>Eukaryota</taxon>
        <taxon>Fungi</taxon>
        <taxon>Dikarya</taxon>
        <taxon>Basidiomycota</taxon>
        <taxon>Agaricomycotina</taxon>
        <taxon>Agaricomycetes</taxon>
        <taxon>Sistotremastrales</taxon>
        <taxon>Sistotremastraceae</taxon>
        <taxon>Sistotremastrum</taxon>
    </lineage>
</organism>
<sequence length="355" mass="39427">MEMSLIETRQIVSPGFVRSWDATAIAGTRYMGSGTIDGASSMSQNYLYATPKSANINRQTLTRVTATERMNRITSMASALDHEQHFIDDDLAFVSQMRETWGKHGRTIPTHLEMPFIYPTTLIPVTPKVAHLSEIQDLLPPAEITNSSPSMSEQTSPALGPVSAYTSHNHSDATSSFILENSEEDIELTEPVSFDTWTALLEDPGLWESQMDADHGAHESNTIDALSDQPPSHSPHTREETLSHEPPLHTSIAPLEGEHRVYDATNDYSVPEEVNKLDSGVRKNSAEWLKVEKERSTLTTLGIESIAFPRYLCAGPFSTSRKRASLSGGQSVDFREFQENRFSREGTLAFEISVR</sequence>
<keyword evidence="3" id="KW-1185">Reference proteome</keyword>
<name>A0A166GRR5_9AGAM</name>
<proteinExistence type="predicted"/>
<dbReference type="Proteomes" id="UP000076798">
    <property type="component" value="Unassembled WGS sequence"/>
</dbReference>
<protein>
    <submittedName>
        <fullName evidence="2">Uncharacterized protein</fullName>
    </submittedName>
</protein>